<dbReference type="Pfam" id="PF04542">
    <property type="entry name" value="Sigma70_r2"/>
    <property type="match status" value="1"/>
</dbReference>
<dbReference type="SUPFAM" id="SSF88946">
    <property type="entry name" value="Sigma2 domain of RNA polymerase sigma factors"/>
    <property type="match status" value="1"/>
</dbReference>
<dbReference type="PANTHER" id="PTHR47756:SF2">
    <property type="entry name" value="BLL6612 PROTEIN"/>
    <property type="match status" value="1"/>
</dbReference>
<protein>
    <submittedName>
        <fullName evidence="5">RNA polymerase sigma factor</fullName>
    </submittedName>
</protein>
<dbReference type="InterPro" id="IPR011990">
    <property type="entry name" value="TPR-like_helical_dom_sf"/>
</dbReference>
<proteinExistence type="predicted"/>
<dbReference type="PROSITE" id="PS50005">
    <property type="entry name" value="TPR"/>
    <property type="match status" value="1"/>
</dbReference>
<evidence type="ECO:0000259" key="2">
    <source>
        <dbReference type="Pfam" id="PF04542"/>
    </source>
</evidence>
<dbReference type="Gene3D" id="1.10.10.10">
    <property type="entry name" value="Winged helix-like DNA-binding domain superfamily/Winged helix DNA-binding domain"/>
    <property type="match status" value="1"/>
</dbReference>
<dbReference type="EMBL" id="JASZZN010000017">
    <property type="protein sequence ID" value="MDM4017968.1"/>
    <property type="molecule type" value="Genomic_DNA"/>
</dbReference>
<dbReference type="Gene3D" id="1.10.1740.10">
    <property type="match status" value="1"/>
</dbReference>
<dbReference type="RefSeq" id="WP_149497578.1">
    <property type="nucleotide sequence ID" value="NZ_JASZZN010000017.1"/>
</dbReference>
<dbReference type="Proteomes" id="UP001239462">
    <property type="component" value="Unassembled WGS sequence"/>
</dbReference>
<feature type="domain" description="RNA polymerase sigma-70 region 2" evidence="2">
    <location>
        <begin position="10"/>
        <end position="76"/>
    </location>
</feature>
<evidence type="ECO:0000313" key="5">
    <source>
        <dbReference type="EMBL" id="MDM4017968.1"/>
    </source>
</evidence>
<evidence type="ECO:0000259" key="4">
    <source>
        <dbReference type="Pfam" id="PF20239"/>
    </source>
</evidence>
<comment type="caution">
    <text evidence="5">The sequence shown here is derived from an EMBL/GenBank/DDBJ whole genome shotgun (WGS) entry which is preliminary data.</text>
</comment>
<sequence>MHREDIEAIYRNDSRKVFATLVRRLKDFHLAEEAMHEAFTAAMQQWPSEGVPEHPVAWLISTGNFKAIDKLRRRAKRDSLQPELARRLAEIESANQSTNADEIEDDRLRLIFTCCHPAIDSKIQVPLTLREVCGLTTEEIARAFLVTPSTMAQRIVRGKAKIRDAGIPFVIPSSKDLPSRLESVLTVIYLVFNEGYSASSGTELTRVDLSDEAIRLARLLSELLPDPEVIGLLALMLLHESRREARTDRDGDIILLEDQDRTRWNQALISEGQSLVRRALRTRRFGVYSIQAAISATHAAASHAGETDWGQIVALYDVLRMADSSPVIQLNRAVAIAMRDGSLAGLEIIDSILKRGELQEYYLAHSARGELLRRLGQQDEAIAAFEKAFSLAKQEPELRFLRNKIDSLR</sequence>
<gene>
    <name evidence="5" type="ORF">QTN89_21150</name>
</gene>
<feature type="domain" description="RNA polymerase sigma factor 70 region 4 type 2" evidence="3">
    <location>
        <begin position="126"/>
        <end position="162"/>
    </location>
</feature>
<feature type="domain" description="DUF6596" evidence="4">
    <location>
        <begin position="180"/>
        <end position="279"/>
    </location>
</feature>
<organism evidence="5 6">
    <name type="scientific">Roseiconus lacunae</name>
    <dbReference type="NCBI Taxonomy" id="2605694"/>
    <lineage>
        <taxon>Bacteria</taxon>
        <taxon>Pseudomonadati</taxon>
        <taxon>Planctomycetota</taxon>
        <taxon>Planctomycetia</taxon>
        <taxon>Pirellulales</taxon>
        <taxon>Pirellulaceae</taxon>
        <taxon>Roseiconus</taxon>
    </lineage>
</organism>
<dbReference type="InterPro" id="IPR019734">
    <property type="entry name" value="TPR_rpt"/>
</dbReference>
<keyword evidence="1" id="KW-0802">TPR repeat</keyword>
<evidence type="ECO:0000313" key="6">
    <source>
        <dbReference type="Proteomes" id="UP001239462"/>
    </source>
</evidence>
<dbReference type="InterPro" id="IPR013249">
    <property type="entry name" value="RNA_pol_sigma70_r4_t2"/>
</dbReference>
<dbReference type="SUPFAM" id="SSF88659">
    <property type="entry name" value="Sigma3 and sigma4 domains of RNA polymerase sigma factors"/>
    <property type="match status" value="1"/>
</dbReference>
<evidence type="ECO:0000259" key="3">
    <source>
        <dbReference type="Pfam" id="PF08281"/>
    </source>
</evidence>
<dbReference type="InterPro" id="IPR036388">
    <property type="entry name" value="WH-like_DNA-bd_sf"/>
</dbReference>
<dbReference type="InterPro" id="IPR046531">
    <property type="entry name" value="DUF6596"/>
</dbReference>
<dbReference type="PANTHER" id="PTHR47756">
    <property type="entry name" value="BLL6612 PROTEIN-RELATED"/>
    <property type="match status" value="1"/>
</dbReference>
<dbReference type="InterPro" id="IPR013324">
    <property type="entry name" value="RNA_pol_sigma_r3/r4-like"/>
</dbReference>
<dbReference type="InterPro" id="IPR013325">
    <property type="entry name" value="RNA_pol_sigma_r2"/>
</dbReference>
<feature type="repeat" description="TPR" evidence="1">
    <location>
        <begin position="362"/>
        <end position="395"/>
    </location>
</feature>
<dbReference type="Gene3D" id="1.25.40.10">
    <property type="entry name" value="Tetratricopeptide repeat domain"/>
    <property type="match status" value="1"/>
</dbReference>
<name>A0ABT7PN85_9BACT</name>
<dbReference type="SUPFAM" id="SSF48452">
    <property type="entry name" value="TPR-like"/>
    <property type="match status" value="1"/>
</dbReference>
<accession>A0ABT7PN85</accession>
<reference evidence="5 6" key="1">
    <citation type="submission" date="2023-06" db="EMBL/GenBank/DDBJ databases">
        <title>Roseiconus lacunae JC819 isolated from Gulf of Mannar region, Tamil Nadu.</title>
        <authorList>
            <person name="Pk S."/>
            <person name="Ch S."/>
            <person name="Ch V.R."/>
        </authorList>
    </citation>
    <scope>NUCLEOTIDE SEQUENCE [LARGE SCALE GENOMIC DNA]</scope>
    <source>
        <strain evidence="5 6">JC819</strain>
    </source>
</reference>
<dbReference type="Pfam" id="PF08281">
    <property type="entry name" value="Sigma70_r4_2"/>
    <property type="match status" value="1"/>
</dbReference>
<keyword evidence="6" id="KW-1185">Reference proteome</keyword>
<dbReference type="InterPro" id="IPR007627">
    <property type="entry name" value="RNA_pol_sigma70_r2"/>
</dbReference>
<dbReference type="Pfam" id="PF20239">
    <property type="entry name" value="DUF6596"/>
    <property type="match status" value="1"/>
</dbReference>
<evidence type="ECO:0000256" key="1">
    <source>
        <dbReference type="PROSITE-ProRule" id="PRU00339"/>
    </source>
</evidence>